<dbReference type="PANTHER" id="PTHR28627:SF1">
    <property type="entry name" value="CYTOCHROME C OXIDASE ASSEMBLY FACTOR 5"/>
    <property type="match status" value="1"/>
</dbReference>
<evidence type="ECO:0000256" key="2">
    <source>
        <dbReference type="ARBA" id="ARBA00007785"/>
    </source>
</evidence>
<comment type="function">
    <text evidence="1">Involved in an early step of the mitochondrial complex IV assembly process.</text>
</comment>
<keyword evidence="4" id="KW-1015">Disulfide bond</keyword>
<dbReference type="GeneID" id="117230929"/>
<dbReference type="InterPro" id="IPR018793">
    <property type="entry name" value="Cyt_c_oxidase_assmbl_Pet191"/>
</dbReference>
<dbReference type="RefSeq" id="XP_033344743.1">
    <property type="nucleotide sequence ID" value="XM_033488852.1"/>
</dbReference>
<comment type="similarity">
    <text evidence="2">Belongs to the PET191 family.</text>
</comment>
<evidence type="ECO:0000313" key="6">
    <source>
        <dbReference type="RefSeq" id="XP_033344743.1"/>
    </source>
</evidence>
<protein>
    <recommendedName>
        <fullName evidence="3">Cytochrome c oxidase assembly factor 5</fullName>
    </recommendedName>
</protein>
<dbReference type="GO" id="GO:0033617">
    <property type="term" value="P:mitochondrial respiratory chain complex IV assembly"/>
    <property type="evidence" value="ECO:0007669"/>
    <property type="project" value="TreeGrafter"/>
</dbReference>
<name>A0A6J3JVI3_9HYME</name>
<sequence length="83" mass="9696">MIKYLEEGETLKDKSKCANIRANLKMCLLETDCCKIQRRTPKDCLVSRDPSVPEECYLLRQTFFDCKHSIIDGRRRFRGPKGV</sequence>
<dbReference type="Proteomes" id="UP000504631">
    <property type="component" value="Unplaced"/>
</dbReference>
<keyword evidence="5" id="KW-1185">Reference proteome</keyword>
<dbReference type="KEGG" id="bvk:117230929"/>
<gene>
    <name evidence="6" type="primary">LOC117230929</name>
</gene>
<organism evidence="5 6">
    <name type="scientific">Bombus vosnesenskii</name>
    <dbReference type="NCBI Taxonomy" id="207650"/>
    <lineage>
        <taxon>Eukaryota</taxon>
        <taxon>Metazoa</taxon>
        <taxon>Ecdysozoa</taxon>
        <taxon>Arthropoda</taxon>
        <taxon>Hexapoda</taxon>
        <taxon>Insecta</taxon>
        <taxon>Pterygota</taxon>
        <taxon>Neoptera</taxon>
        <taxon>Endopterygota</taxon>
        <taxon>Hymenoptera</taxon>
        <taxon>Apocrita</taxon>
        <taxon>Aculeata</taxon>
        <taxon>Apoidea</taxon>
        <taxon>Anthophila</taxon>
        <taxon>Apidae</taxon>
        <taxon>Bombus</taxon>
        <taxon>Pyrobombus</taxon>
    </lineage>
</organism>
<dbReference type="AlphaFoldDB" id="A0A6J3JVI3"/>
<proteinExistence type="inferred from homology"/>
<evidence type="ECO:0000256" key="3">
    <source>
        <dbReference type="ARBA" id="ARBA00021904"/>
    </source>
</evidence>
<evidence type="ECO:0000256" key="4">
    <source>
        <dbReference type="ARBA" id="ARBA00023157"/>
    </source>
</evidence>
<evidence type="ECO:0000256" key="1">
    <source>
        <dbReference type="ARBA" id="ARBA00003186"/>
    </source>
</evidence>
<dbReference type="Pfam" id="PF10203">
    <property type="entry name" value="Pet191_N"/>
    <property type="match status" value="1"/>
</dbReference>
<evidence type="ECO:0000313" key="5">
    <source>
        <dbReference type="Proteomes" id="UP000504631"/>
    </source>
</evidence>
<dbReference type="GO" id="GO:0005739">
    <property type="term" value="C:mitochondrion"/>
    <property type="evidence" value="ECO:0007669"/>
    <property type="project" value="TreeGrafter"/>
</dbReference>
<reference evidence="6" key="1">
    <citation type="submission" date="2025-08" db="UniProtKB">
        <authorList>
            <consortium name="RefSeq"/>
        </authorList>
    </citation>
    <scope>IDENTIFICATION</scope>
    <source>
        <tissue evidence="6">Muscle</tissue>
    </source>
</reference>
<accession>A0A6J3JVI3</accession>
<dbReference type="PANTHER" id="PTHR28627">
    <property type="entry name" value="CYTOCHROME C OXIDASE ASSEMBLY FACTOR 5"/>
    <property type="match status" value="1"/>
</dbReference>